<evidence type="ECO:0000256" key="4">
    <source>
        <dbReference type="ARBA" id="ARBA00022692"/>
    </source>
</evidence>
<dbReference type="AlphaFoldDB" id="A0A6G3ZRU5"/>
<protein>
    <submittedName>
        <fullName evidence="11">Glycerol-3-phosphate acyltransferase</fullName>
    </submittedName>
</protein>
<keyword evidence="7 10" id="KW-0472">Membrane</keyword>
<evidence type="ECO:0000256" key="1">
    <source>
        <dbReference type="ARBA" id="ARBA00022475"/>
    </source>
</evidence>
<organism evidence="11">
    <name type="scientific">Paenibacillus sp. SYP-B3998</name>
    <dbReference type="NCBI Taxonomy" id="2678564"/>
    <lineage>
        <taxon>Bacteria</taxon>
        <taxon>Bacillati</taxon>
        <taxon>Bacillota</taxon>
        <taxon>Bacilli</taxon>
        <taxon>Bacillales</taxon>
        <taxon>Paenibacillaceae</taxon>
        <taxon>Paenibacillus</taxon>
    </lineage>
</organism>
<feature type="transmembrane region" description="Helical" evidence="10">
    <location>
        <begin position="6"/>
        <end position="25"/>
    </location>
</feature>
<accession>A0A6G3ZRU5</accession>
<keyword evidence="3 11" id="KW-0808">Transferase</keyword>
<evidence type="ECO:0000256" key="5">
    <source>
        <dbReference type="ARBA" id="ARBA00022989"/>
    </source>
</evidence>
<evidence type="ECO:0000256" key="7">
    <source>
        <dbReference type="ARBA" id="ARBA00023136"/>
    </source>
</evidence>
<comment type="caution">
    <text evidence="11">The sequence shown here is derived from an EMBL/GenBank/DDBJ whole genome shotgun (WGS) entry which is preliminary data.</text>
</comment>
<dbReference type="InterPro" id="IPR003811">
    <property type="entry name" value="G3P_acylTferase_PlsY"/>
</dbReference>
<dbReference type="GO" id="GO:0043772">
    <property type="term" value="F:acyl-phosphate glycerol-3-phosphate acyltransferase activity"/>
    <property type="evidence" value="ECO:0007669"/>
    <property type="project" value="InterPro"/>
</dbReference>
<dbReference type="GO" id="GO:0005886">
    <property type="term" value="C:plasma membrane"/>
    <property type="evidence" value="ECO:0007669"/>
    <property type="project" value="InterPro"/>
</dbReference>
<feature type="transmembrane region" description="Helical" evidence="10">
    <location>
        <begin position="148"/>
        <end position="164"/>
    </location>
</feature>
<evidence type="ECO:0000313" key="11">
    <source>
        <dbReference type="EMBL" id="NEW04758.1"/>
    </source>
</evidence>
<dbReference type="EMBL" id="JAAIKC010000001">
    <property type="protein sequence ID" value="NEW04758.1"/>
    <property type="molecule type" value="Genomic_DNA"/>
</dbReference>
<dbReference type="RefSeq" id="WP_163940503.1">
    <property type="nucleotide sequence ID" value="NZ_JAAIKC010000001.1"/>
</dbReference>
<evidence type="ECO:0000256" key="10">
    <source>
        <dbReference type="SAM" id="Phobius"/>
    </source>
</evidence>
<dbReference type="Pfam" id="PF02660">
    <property type="entry name" value="G3P_acyltransf"/>
    <property type="match status" value="1"/>
</dbReference>
<keyword evidence="2" id="KW-0444">Lipid biosynthesis</keyword>
<feature type="transmembrane region" description="Helical" evidence="10">
    <location>
        <begin position="102"/>
        <end position="128"/>
    </location>
</feature>
<feature type="transmembrane region" description="Helical" evidence="10">
    <location>
        <begin position="78"/>
        <end position="95"/>
    </location>
</feature>
<keyword evidence="9" id="KW-1208">Phospholipid metabolism</keyword>
<keyword evidence="11" id="KW-0012">Acyltransferase</keyword>
<evidence type="ECO:0000256" key="9">
    <source>
        <dbReference type="ARBA" id="ARBA00023264"/>
    </source>
</evidence>
<dbReference type="PANTHER" id="PTHR30309">
    <property type="entry name" value="INNER MEMBRANE PROTEIN YGIH"/>
    <property type="match status" value="1"/>
</dbReference>
<keyword evidence="8" id="KW-0594">Phospholipid biosynthesis</keyword>
<sequence length="208" mass="22835">MIILWTVCAFVSGSLMFSYWLGLIARTNIKNVGDGNPGASNLWRAAGYKWGIVGILLDFLKGYLILIGLSSSVNGYEIVPLAIAPIIGHVYSPFLKGKGGKAIAVTFGVWSALTQFEVALVYALILALLLGLTKVIIPNKPTSTDADGLQVVVGMLFVVIYLCIRDFPNEIRWVGFGNFVVLGYTHRNEFNQILRKILRKVNRSDKQG</sequence>
<gene>
    <name evidence="11" type="ORF">GK047_01820</name>
</gene>
<evidence type="ECO:0000256" key="8">
    <source>
        <dbReference type="ARBA" id="ARBA00023209"/>
    </source>
</evidence>
<keyword evidence="6" id="KW-0443">Lipid metabolism</keyword>
<reference evidence="11" key="1">
    <citation type="submission" date="2020-02" db="EMBL/GenBank/DDBJ databases">
        <authorList>
            <person name="Shen X.-R."/>
            <person name="Zhang Y.-X."/>
        </authorList>
    </citation>
    <scope>NUCLEOTIDE SEQUENCE</scope>
    <source>
        <strain evidence="11">SYP-B3998</strain>
    </source>
</reference>
<keyword evidence="1" id="KW-1003">Cell membrane</keyword>
<keyword evidence="4 10" id="KW-0812">Transmembrane</keyword>
<evidence type="ECO:0000256" key="2">
    <source>
        <dbReference type="ARBA" id="ARBA00022516"/>
    </source>
</evidence>
<dbReference type="SMART" id="SM01207">
    <property type="entry name" value="G3P_acyltransf"/>
    <property type="match status" value="1"/>
</dbReference>
<dbReference type="PANTHER" id="PTHR30309:SF1">
    <property type="entry name" value="GLYCEROL-3-PHOSPHATE ACYLTRANSFERASE 1"/>
    <property type="match status" value="1"/>
</dbReference>
<evidence type="ECO:0000256" key="6">
    <source>
        <dbReference type="ARBA" id="ARBA00023098"/>
    </source>
</evidence>
<name>A0A6G3ZRU5_9BACL</name>
<proteinExistence type="predicted"/>
<evidence type="ECO:0000256" key="3">
    <source>
        <dbReference type="ARBA" id="ARBA00022679"/>
    </source>
</evidence>
<keyword evidence="5 10" id="KW-1133">Transmembrane helix</keyword>
<dbReference type="GO" id="GO:0008654">
    <property type="term" value="P:phospholipid biosynthetic process"/>
    <property type="evidence" value="ECO:0007669"/>
    <property type="project" value="UniProtKB-KW"/>
</dbReference>